<feature type="transmembrane region" description="Helical" evidence="1">
    <location>
        <begin position="239"/>
        <end position="257"/>
    </location>
</feature>
<feature type="transmembrane region" description="Helical" evidence="1">
    <location>
        <begin position="26"/>
        <end position="46"/>
    </location>
</feature>
<feature type="transmembrane region" description="Helical" evidence="1">
    <location>
        <begin position="188"/>
        <end position="205"/>
    </location>
</feature>
<keyword evidence="1" id="KW-1133">Transmembrane helix</keyword>
<feature type="transmembrane region" description="Helical" evidence="1">
    <location>
        <begin position="277"/>
        <end position="299"/>
    </location>
</feature>
<feature type="transmembrane region" description="Helical" evidence="1">
    <location>
        <begin position="372"/>
        <end position="390"/>
    </location>
</feature>
<keyword evidence="3" id="KW-1185">Reference proteome</keyword>
<dbReference type="Proteomes" id="UP001155241">
    <property type="component" value="Unassembled WGS sequence"/>
</dbReference>
<organism evidence="2 3">
    <name type="scientific">Aeoliella straminimaris</name>
    <dbReference type="NCBI Taxonomy" id="2954799"/>
    <lineage>
        <taxon>Bacteria</taxon>
        <taxon>Pseudomonadati</taxon>
        <taxon>Planctomycetota</taxon>
        <taxon>Planctomycetia</taxon>
        <taxon>Pirellulales</taxon>
        <taxon>Lacipirellulaceae</taxon>
        <taxon>Aeoliella</taxon>
    </lineage>
</organism>
<sequence length="448" mass="49492">MTIEVRDAGQRPLNGISLWLTRQSPFVFSTYCIIAAFTTYFCMYAFRKPFNAAEYSGLELWGIGYKIVLVTAQLAGYTLSKFIGIKVISEMPAARRAIAILALIGIAQVALVLFAIVPPPYNWPLLFVNGLPLGMVFGLVLSFLEGRQVTEALTAGLCASFILSSDVVKSVGRTLIVDFGVSDFSMPWLTGMIFVLPLLLGVYMLSQIPPPGEGDVEERSRRLPMNRAERWAFYRRHAFGLNGLVLIYILLTVMRSIRDDFGVEIWQDLKYEGEPAIYAWCGLAIVIGVLLINGSAILVRDNRSAFLGSFGLIAGGFVLVLFSLWGFSAQIVSPFLFMVAVGLGTYVPYVAFHTTVFERMLALFRDRGNIGYLMYLADAMGYLGAVGVYIAKYKLSRSSGYLELFTASSYWLSIAALLITTTLFVFYWRTSRQTVTSPAPANSVAESA</sequence>
<feature type="transmembrane region" description="Helical" evidence="1">
    <location>
        <begin position="58"/>
        <end position="77"/>
    </location>
</feature>
<keyword evidence="1" id="KW-0472">Membrane</keyword>
<gene>
    <name evidence="2" type="ORF">NG895_00630</name>
</gene>
<reference evidence="2" key="1">
    <citation type="submission" date="2022-06" db="EMBL/GenBank/DDBJ databases">
        <title>Aeoliella straminimaris, a novel planctomycete from sediments.</title>
        <authorList>
            <person name="Vitorino I.R."/>
            <person name="Lage O.M."/>
        </authorList>
    </citation>
    <scope>NUCLEOTIDE SEQUENCE</scope>
    <source>
        <strain evidence="2">ICT_H6.2</strain>
    </source>
</reference>
<comment type="caution">
    <text evidence="2">The sequence shown here is derived from an EMBL/GenBank/DDBJ whole genome shotgun (WGS) entry which is preliminary data.</text>
</comment>
<evidence type="ECO:0000313" key="3">
    <source>
        <dbReference type="Proteomes" id="UP001155241"/>
    </source>
</evidence>
<dbReference type="Pfam" id="PF18943">
    <property type="entry name" value="DUF5690"/>
    <property type="match status" value="1"/>
</dbReference>
<evidence type="ECO:0000313" key="2">
    <source>
        <dbReference type="EMBL" id="MCO6042400.1"/>
    </source>
</evidence>
<feature type="transmembrane region" description="Helical" evidence="1">
    <location>
        <begin position="123"/>
        <end position="144"/>
    </location>
</feature>
<dbReference type="AlphaFoldDB" id="A0A9X2JDX8"/>
<dbReference type="EMBL" id="JAMXLR010000003">
    <property type="protein sequence ID" value="MCO6042400.1"/>
    <property type="molecule type" value="Genomic_DNA"/>
</dbReference>
<feature type="transmembrane region" description="Helical" evidence="1">
    <location>
        <begin position="306"/>
        <end position="325"/>
    </location>
</feature>
<protein>
    <submittedName>
        <fullName evidence="2">DUF5690 family protein</fullName>
    </submittedName>
</protein>
<name>A0A9X2JDX8_9BACT</name>
<feature type="transmembrane region" description="Helical" evidence="1">
    <location>
        <begin position="331"/>
        <end position="352"/>
    </location>
</feature>
<evidence type="ECO:0000256" key="1">
    <source>
        <dbReference type="SAM" id="Phobius"/>
    </source>
</evidence>
<dbReference type="InterPro" id="IPR043745">
    <property type="entry name" value="DUF5690"/>
</dbReference>
<feature type="transmembrane region" description="Helical" evidence="1">
    <location>
        <begin position="410"/>
        <end position="428"/>
    </location>
</feature>
<keyword evidence="1" id="KW-0812">Transmembrane</keyword>
<feature type="transmembrane region" description="Helical" evidence="1">
    <location>
        <begin position="151"/>
        <end position="168"/>
    </location>
</feature>
<dbReference type="RefSeq" id="WP_252850500.1">
    <property type="nucleotide sequence ID" value="NZ_JAMXLR010000003.1"/>
</dbReference>
<proteinExistence type="predicted"/>
<accession>A0A9X2JDX8</accession>
<feature type="transmembrane region" description="Helical" evidence="1">
    <location>
        <begin position="98"/>
        <end position="117"/>
    </location>
</feature>